<dbReference type="EMBL" id="BX284602">
    <property type="protein sequence ID" value="CAH2172265.1"/>
    <property type="molecule type" value="Genomic_DNA"/>
</dbReference>
<comment type="subcellular location">
    <subcellularLocation>
        <location evidence="1">Secreted</location>
    </subcellularLocation>
</comment>
<dbReference type="PANTHER" id="PTHR11848">
    <property type="entry name" value="TGF-BETA FAMILY"/>
    <property type="match status" value="1"/>
</dbReference>
<reference evidence="6 7" key="1">
    <citation type="journal article" date="1998" name="Science">
        <title>Genome sequence of the nematode C. elegans: a platform for investigating biology.</title>
        <authorList>
            <consortium name="The C. elegans sequencing consortium"/>
            <person name="Sulson J.E."/>
            <person name="Waterston R."/>
        </authorList>
    </citation>
    <scope>NUCLEOTIDE SEQUENCE [LARGE SCALE GENOMIC DNA]</scope>
    <source>
        <strain evidence="6 7">Bristol N2</strain>
    </source>
</reference>
<dbReference type="KEGG" id="cel:CELE_Y46E12BL.1"/>
<gene>
    <name evidence="6 8" type="primary">tig-3</name>
    <name evidence="6" type="ORF">CELE_Y46E12BL.1</name>
    <name evidence="8" type="ORF">Y46E12BL.1</name>
</gene>
<accession>A0A8S4QGI4</accession>
<dbReference type="AlphaFoldDB" id="A0A8S4QGI4"/>
<organism evidence="6 7">
    <name type="scientific">Caenorhabditis elegans</name>
    <dbReference type="NCBI Taxonomy" id="6239"/>
    <lineage>
        <taxon>Eukaryota</taxon>
        <taxon>Metazoa</taxon>
        <taxon>Ecdysozoa</taxon>
        <taxon>Nematoda</taxon>
        <taxon>Chromadorea</taxon>
        <taxon>Rhabditida</taxon>
        <taxon>Rhabditina</taxon>
        <taxon>Rhabditomorpha</taxon>
        <taxon>Rhabditoidea</taxon>
        <taxon>Rhabditidae</taxon>
        <taxon>Peloderinae</taxon>
        <taxon>Caenorhabditis</taxon>
    </lineage>
</organism>
<evidence type="ECO:0000313" key="6">
    <source>
        <dbReference type="EMBL" id="CAH2172265.1"/>
    </source>
</evidence>
<dbReference type="GeneID" id="266879"/>
<evidence type="ECO:0000259" key="5">
    <source>
        <dbReference type="PROSITE" id="PS51362"/>
    </source>
</evidence>
<dbReference type="CDD" id="cd13752">
    <property type="entry name" value="TGF_beta_INHB"/>
    <property type="match status" value="1"/>
</dbReference>
<protein>
    <submittedName>
        <fullName evidence="6">TGF-beta family profile domain-containing protein</fullName>
    </submittedName>
</protein>
<evidence type="ECO:0000313" key="8">
    <source>
        <dbReference type="WormBase" id="Y46E12BL.1b"/>
    </source>
</evidence>
<dbReference type="Pfam" id="PF00019">
    <property type="entry name" value="TGF_beta"/>
    <property type="match status" value="1"/>
</dbReference>
<feature type="domain" description="TGF-beta family profile" evidence="5">
    <location>
        <begin position="185"/>
        <end position="305"/>
    </location>
</feature>
<dbReference type="WormBase" id="Y46E12BL.1b">
    <property type="protein sequence ID" value="CE54439"/>
    <property type="gene ID" value="WBGene00021594"/>
    <property type="gene designation" value="tig-3"/>
</dbReference>
<dbReference type="AGR" id="WB:WBGene00021594"/>
<keyword evidence="3" id="KW-0964">Secreted</keyword>
<dbReference type="GO" id="GO:0007178">
    <property type="term" value="P:cell surface receptor protein serine/threonine kinase signaling pathway"/>
    <property type="evidence" value="ECO:0000318"/>
    <property type="project" value="GO_Central"/>
</dbReference>
<dbReference type="PANTHER" id="PTHR11848:SF309">
    <property type="entry name" value="INHIBIN BETA CHAIN"/>
    <property type="match status" value="1"/>
</dbReference>
<dbReference type="OrthoDB" id="6516235at2759"/>
<dbReference type="SUPFAM" id="SSF57501">
    <property type="entry name" value="Cystine-knot cytokines"/>
    <property type="match status" value="1"/>
</dbReference>
<comment type="similarity">
    <text evidence="2 4">Belongs to the TGF-beta family.</text>
</comment>
<evidence type="ECO:0000256" key="4">
    <source>
        <dbReference type="RuleBase" id="RU000354"/>
    </source>
</evidence>
<dbReference type="GO" id="GO:0005615">
    <property type="term" value="C:extracellular space"/>
    <property type="evidence" value="ECO:0000318"/>
    <property type="project" value="GO_Central"/>
</dbReference>
<dbReference type="InterPro" id="IPR001839">
    <property type="entry name" value="TGF-b_C"/>
</dbReference>
<proteinExistence type="inferred from homology"/>
<dbReference type="Gene3D" id="2.60.120.970">
    <property type="match status" value="1"/>
</dbReference>
<dbReference type="RefSeq" id="NP_001391131.1">
    <property type="nucleotide sequence ID" value="NM_001404267.1"/>
</dbReference>
<keyword evidence="4" id="KW-0339">Growth factor</keyword>
<evidence type="ECO:0000256" key="3">
    <source>
        <dbReference type="ARBA" id="ARBA00022525"/>
    </source>
</evidence>
<dbReference type="InterPro" id="IPR015615">
    <property type="entry name" value="TGF-beta-rel"/>
</dbReference>
<keyword evidence="7" id="KW-1185">Reference proteome</keyword>
<evidence type="ECO:0000256" key="2">
    <source>
        <dbReference type="ARBA" id="ARBA00006656"/>
    </source>
</evidence>
<dbReference type="PROSITE" id="PS51362">
    <property type="entry name" value="TGF_BETA_2"/>
    <property type="match status" value="1"/>
</dbReference>
<dbReference type="Proteomes" id="UP000001940">
    <property type="component" value="Chromosome II"/>
</dbReference>
<sequence>MHFFTRFHYCFVITIISINASSLSIERQKRQLLSALNLSSRPPLIHQAPVIPDSMSTSRKHDLYGGVLDKITLEPNRKSWTCLTPESLVKDCFQYSINSINHEILSASLIIDPKDTNISIVVYEVDELFGELQYVDRFEIRETLDKYHFDISHLFHKWMKQKSSDKMIKIEITNSNTQNVINALSVLRNAPNFDVMVFQPNTVTAGTSDCVGCCVIPFYVNFTEIGWNDWILSPPGFYANVCSDTVCSTESDEVYQFMKAAISDLPEPKCAPNYYGSVDMIVALSPRDIRKTRVHGLRALSCSCT</sequence>
<dbReference type="GO" id="GO:0008083">
    <property type="term" value="F:growth factor activity"/>
    <property type="evidence" value="ECO:0007669"/>
    <property type="project" value="UniProtKB-KW"/>
</dbReference>
<evidence type="ECO:0000313" key="7">
    <source>
        <dbReference type="Proteomes" id="UP000001940"/>
    </source>
</evidence>
<dbReference type="CTD" id="266879"/>
<dbReference type="InterPro" id="IPR029034">
    <property type="entry name" value="Cystine-knot_cytokine"/>
</dbReference>
<name>A0A8S4QGI4_CAEEL</name>
<dbReference type="SMART" id="SM00204">
    <property type="entry name" value="TGFB"/>
    <property type="match status" value="1"/>
</dbReference>
<dbReference type="Gene3D" id="2.10.90.10">
    <property type="entry name" value="Cystine-knot cytokines"/>
    <property type="match status" value="1"/>
</dbReference>
<evidence type="ECO:0000256" key="1">
    <source>
        <dbReference type="ARBA" id="ARBA00004613"/>
    </source>
</evidence>
<dbReference type="GO" id="GO:0005125">
    <property type="term" value="F:cytokine activity"/>
    <property type="evidence" value="ECO:0000318"/>
    <property type="project" value="GO_Central"/>
</dbReference>